<dbReference type="Proteomes" id="UP000309450">
    <property type="component" value="Unassembled WGS sequence"/>
</dbReference>
<feature type="chain" id="PRO_5020717654" evidence="2">
    <location>
        <begin position="24"/>
        <end position="553"/>
    </location>
</feature>
<name>A0A4V3V058_9RHOB</name>
<dbReference type="EMBL" id="SSND01000004">
    <property type="protein sequence ID" value="THD82288.1"/>
    <property type="molecule type" value="Genomic_DNA"/>
</dbReference>
<feature type="signal peptide" evidence="2">
    <location>
        <begin position="1"/>
        <end position="23"/>
    </location>
</feature>
<evidence type="ECO:0000256" key="1">
    <source>
        <dbReference type="SAM" id="MobiDB-lite"/>
    </source>
</evidence>
<reference evidence="4 5" key="1">
    <citation type="submission" date="2019-04" db="EMBL/GenBank/DDBJ databases">
        <title>Draft genome sequence of Gemmobacter aestuarii sp. nov.</title>
        <authorList>
            <person name="Hameed A."/>
            <person name="Lin S.-Y."/>
            <person name="Shahina M."/>
            <person name="Lai W.-A."/>
            <person name="Young C.-C."/>
        </authorList>
    </citation>
    <scope>NUCLEOTIDE SEQUENCE [LARGE SCALE GENOMIC DNA]</scope>
    <source>
        <strain evidence="4 5">CC-PW-75</strain>
    </source>
</reference>
<keyword evidence="2" id="KW-0732">Signal</keyword>
<feature type="domain" description="Peptidoglycan binding-like" evidence="3">
    <location>
        <begin position="60"/>
        <end position="103"/>
    </location>
</feature>
<feature type="region of interest" description="Disordered" evidence="1">
    <location>
        <begin position="449"/>
        <end position="544"/>
    </location>
</feature>
<sequence>MRVKHRVKHVVATALFGSVLALPAEPALAWKVNGPAGGIGGMHGPILVQETAPAQRAKNREVQTALKFFKYPVGPADGEMGPKTRDAIRRFQRTLGYPQTGNISDHERKILIAAYHRARAGGPVVAEIIATHPRGLRGLLFVQRDEMAGLAKPPAGAVAGAGAAAAVPQAPAPVEPPAEPPAPAVAAAPAPAPEPAPEPAAPALPSLFGSSGLTVSLASHCAQVEAEAEAAGGRVTTGTMTDPNRALAEQFCLTRAHVMAEGEAQARNVPGFTPQQIAEQCAAFGPVMKDHVAALSLASASEVLDGVDNFVLQSGMAPAQLSATARICLGVGYGSDDMEVAVGSALILSSLGELAYAELLGHHLSQGFGASRRADLALEWYELGGAPGLVPGMPERDELVLQAALAINGLFDPAPAALPVFPVPEEPLAEEPLAQEPPAEEPIVEAPADPAAETPAPEDPGPEDPAPEDPAPEDPAPEAAVTDIPEAEPAAEPAAEPTAEPAAEPAAEPLPEAVATIAPEAPPAQPDPDEGRSTGALSAVSAVARLPYVIFGD</sequence>
<feature type="compositionally biased region" description="Low complexity" evidence="1">
    <location>
        <begin position="487"/>
        <end position="519"/>
    </location>
</feature>
<evidence type="ECO:0000313" key="4">
    <source>
        <dbReference type="EMBL" id="THD82288.1"/>
    </source>
</evidence>
<feature type="region of interest" description="Disordered" evidence="1">
    <location>
        <begin position="170"/>
        <end position="204"/>
    </location>
</feature>
<dbReference type="Pfam" id="PF01471">
    <property type="entry name" value="PG_binding_1"/>
    <property type="match status" value="1"/>
</dbReference>
<dbReference type="InterPro" id="IPR036365">
    <property type="entry name" value="PGBD-like_sf"/>
</dbReference>
<dbReference type="InterPro" id="IPR002477">
    <property type="entry name" value="Peptidoglycan-bd-like"/>
</dbReference>
<keyword evidence="5" id="KW-1185">Reference proteome</keyword>
<protein>
    <submittedName>
        <fullName evidence="4">Peptidoglycan-binding protein</fullName>
    </submittedName>
</protein>
<dbReference type="RefSeq" id="WP_136395396.1">
    <property type="nucleotide sequence ID" value="NZ_SSND01000004.1"/>
</dbReference>
<feature type="compositionally biased region" description="Acidic residues" evidence="1">
    <location>
        <begin position="460"/>
        <end position="476"/>
    </location>
</feature>
<dbReference type="AlphaFoldDB" id="A0A4V3V058"/>
<feature type="compositionally biased region" description="Pro residues" evidence="1">
    <location>
        <begin position="170"/>
        <end position="183"/>
    </location>
</feature>
<gene>
    <name evidence="4" type="ORF">E7811_14565</name>
</gene>
<feature type="compositionally biased region" description="Pro residues" evidence="1">
    <location>
        <begin position="190"/>
        <end position="202"/>
    </location>
</feature>
<evidence type="ECO:0000259" key="3">
    <source>
        <dbReference type="Pfam" id="PF01471"/>
    </source>
</evidence>
<proteinExistence type="predicted"/>
<comment type="caution">
    <text evidence="4">The sequence shown here is derived from an EMBL/GenBank/DDBJ whole genome shotgun (WGS) entry which is preliminary data.</text>
</comment>
<accession>A0A4V3V058</accession>
<dbReference type="InterPro" id="IPR036366">
    <property type="entry name" value="PGBDSf"/>
</dbReference>
<dbReference type="SUPFAM" id="SSF47090">
    <property type="entry name" value="PGBD-like"/>
    <property type="match status" value="1"/>
</dbReference>
<dbReference type="Gene3D" id="1.10.101.10">
    <property type="entry name" value="PGBD-like superfamily/PGBD"/>
    <property type="match status" value="1"/>
</dbReference>
<organism evidence="4 5">
    <name type="scientific">Aliigemmobacter aestuarii</name>
    <dbReference type="NCBI Taxonomy" id="1445661"/>
    <lineage>
        <taxon>Bacteria</taxon>
        <taxon>Pseudomonadati</taxon>
        <taxon>Pseudomonadota</taxon>
        <taxon>Alphaproteobacteria</taxon>
        <taxon>Rhodobacterales</taxon>
        <taxon>Paracoccaceae</taxon>
        <taxon>Aliigemmobacter</taxon>
    </lineage>
</organism>
<evidence type="ECO:0000256" key="2">
    <source>
        <dbReference type="SAM" id="SignalP"/>
    </source>
</evidence>
<dbReference type="OrthoDB" id="7444491at2"/>
<evidence type="ECO:0000313" key="5">
    <source>
        <dbReference type="Proteomes" id="UP000309450"/>
    </source>
</evidence>